<evidence type="ECO:0008006" key="4">
    <source>
        <dbReference type="Google" id="ProtNLM"/>
    </source>
</evidence>
<keyword evidence="1" id="KW-0812">Transmembrane</keyword>
<dbReference type="EMBL" id="JAJHUN010000006">
    <property type="protein sequence ID" value="KAJ4158668.1"/>
    <property type="molecule type" value="Genomic_DNA"/>
</dbReference>
<dbReference type="SUPFAM" id="SSF48264">
    <property type="entry name" value="Cytochrome P450"/>
    <property type="match status" value="1"/>
</dbReference>
<feature type="transmembrane region" description="Helical" evidence="1">
    <location>
        <begin position="12"/>
        <end position="31"/>
    </location>
</feature>
<keyword evidence="1" id="KW-1133">Transmembrane helix</keyword>
<keyword evidence="3" id="KW-1185">Reference proteome</keyword>
<evidence type="ECO:0000313" key="3">
    <source>
        <dbReference type="Proteomes" id="UP001144673"/>
    </source>
</evidence>
<comment type="caution">
    <text evidence="2">The sequence shown here is derived from an EMBL/GenBank/DDBJ whole genome shotgun (WGS) entry which is preliminary data.</text>
</comment>
<dbReference type="GO" id="GO:0005506">
    <property type="term" value="F:iron ion binding"/>
    <property type="evidence" value="ECO:0007669"/>
    <property type="project" value="InterPro"/>
</dbReference>
<evidence type="ECO:0000256" key="1">
    <source>
        <dbReference type="SAM" id="Phobius"/>
    </source>
</evidence>
<protein>
    <recommendedName>
        <fullName evidence="4">Cytochrome P450</fullName>
    </recommendedName>
</protein>
<reference evidence="2" key="1">
    <citation type="journal article" date="2023" name="Access Microbiol">
        <title>De-novo genome assembly for Akanthomyces muscarius, a biocontrol agent of insect agricultural pests.</title>
        <authorList>
            <person name="Erdos Z."/>
            <person name="Studholme D.J."/>
            <person name="Raymond B."/>
            <person name="Sharma M."/>
        </authorList>
    </citation>
    <scope>NUCLEOTIDE SEQUENCE</scope>
    <source>
        <strain evidence="2">Ve6</strain>
    </source>
</reference>
<name>A0A9W8QIP1_AKAMU</name>
<organism evidence="2 3">
    <name type="scientific">Akanthomyces muscarius</name>
    <name type="common">Entomopathogenic fungus</name>
    <name type="synonym">Lecanicillium muscarium</name>
    <dbReference type="NCBI Taxonomy" id="2231603"/>
    <lineage>
        <taxon>Eukaryota</taxon>
        <taxon>Fungi</taxon>
        <taxon>Dikarya</taxon>
        <taxon>Ascomycota</taxon>
        <taxon>Pezizomycotina</taxon>
        <taxon>Sordariomycetes</taxon>
        <taxon>Hypocreomycetidae</taxon>
        <taxon>Hypocreales</taxon>
        <taxon>Cordycipitaceae</taxon>
        <taxon>Akanthomyces</taxon>
    </lineage>
</organism>
<dbReference type="GO" id="GO:0016705">
    <property type="term" value="F:oxidoreductase activity, acting on paired donors, with incorporation or reduction of molecular oxygen"/>
    <property type="evidence" value="ECO:0007669"/>
    <property type="project" value="InterPro"/>
</dbReference>
<dbReference type="GO" id="GO:0004497">
    <property type="term" value="F:monooxygenase activity"/>
    <property type="evidence" value="ECO:0007669"/>
    <property type="project" value="InterPro"/>
</dbReference>
<dbReference type="InterPro" id="IPR036396">
    <property type="entry name" value="Cyt_P450_sf"/>
</dbReference>
<gene>
    <name evidence="2" type="ORF">LMH87_009184</name>
</gene>
<dbReference type="Gene3D" id="1.10.630.10">
    <property type="entry name" value="Cytochrome P450"/>
    <property type="match status" value="1"/>
</dbReference>
<dbReference type="AlphaFoldDB" id="A0A9W8QIP1"/>
<sequence length="180" mass="19952">MALQVFSASNATVLVALAAAAIALAFFRFIIYQNHFSPLSRVPAAHPLAKITSLWIQWHRWRGTEFDCITSAIAASGPYIRVGPNEVILNAIDAVQNVYGVGANNFDRHPSYDYFITQGTRNMFTSLGKDHRSKRRRISSIYSRSFLQTSPPRLPRSVRPGFLLLEAAVAGALASTLQWS</sequence>
<keyword evidence="1" id="KW-0472">Membrane</keyword>
<proteinExistence type="predicted"/>
<dbReference type="RefSeq" id="XP_056057035.1">
    <property type="nucleotide sequence ID" value="XM_056202475.1"/>
</dbReference>
<evidence type="ECO:0000313" key="2">
    <source>
        <dbReference type="EMBL" id="KAJ4158668.1"/>
    </source>
</evidence>
<dbReference type="KEGG" id="amus:LMH87_009184"/>
<dbReference type="GeneID" id="80896343"/>
<accession>A0A9W8QIP1</accession>
<dbReference type="GO" id="GO:0020037">
    <property type="term" value="F:heme binding"/>
    <property type="evidence" value="ECO:0007669"/>
    <property type="project" value="InterPro"/>
</dbReference>
<dbReference type="Proteomes" id="UP001144673">
    <property type="component" value="Unassembled WGS sequence"/>
</dbReference>